<dbReference type="EMBL" id="JBHFEH010000003">
    <property type="protein sequence ID" value="KAL2057995.1"/>
    <property type="molecule type" value="Genomic_DNA"/>
</dbReference>
<name>A0ABR4BJJ5_9LECA</name>
<gene>
    <name evidence="1" type="ORF">ABVK25_001612</name>
</gene>
<comment type="caution">
    <text evidence="1">The sequence shown here is derived from an EMBL/GenBank/DDBJ whole genome shotgun (WGS) entry which is preliminary data.</text>
</comment>
<reference evidence="1 2" key="1">
    <citation type="submission" date="2024-09" db="EMBL/GenBank/DDBJ databases">
        <title>Rethinking Asexuality: The Enigmatic Case of Functional Sexual Genes in Lepraria (Stereocaulaceae).</title>
        <authorList>
            <person name="Doellman M."/>
            <person name="Sun Y."/>
            <person name="Barcenas-Pena A."/>
            <person name="Lumbsch H.T."/>
            <person name="Grewe F."/>
        </authorList>
    </citation>
    <scope>NUCLEOTIDE SEQUENCE [LARGE SCALE GENOMIC DNA]</scope>
    <source>
        <strain evidence="1 2">Grewe 0041</strain>
    </source>
</reference>
<protein>
    <submittedName>
        <fullName evidence="1">Uncharacterized protein</fullName>
    </submittedName>
</protein>
<evidence type="ECO:0000313" key="2">
    <source>
        <dbReference type="Proteomes" id="UP001590951"/>
    </source>
</evidence>
<organism evidence="1 2">
    <name type="scientific">Lepraria finkii</name>
    <dbReference type="NCBI Taxonomy" id="1340010"/>
    <lineage>
        <taxon>Eukaryota</taxon>
        <taxon>Fungi</taxon>
        <taxon>Dikarya</taxon>
        <taxon>Ascomycota</taxon>
        <taxon>Pezizomycotina</taxon>
        <taxon>Lecanoromycetes</taxon>
        <taxon>OSLEUM clade</taxon>
        <taxon>Lecanoromycetidae</taxon>
        <taxon>Lecanorales</taxon>
        <taxon>Lecanorineae</taxon>
        <taxon>Stereocaulaceae</taxon>
        <taxon>Lepraria</taxon>
    </lineage>
</organism>
<accession>A0ABR4BJJ5</accession>
<sequence>MAFKVYDFSVSKVTPQRTGATHMRCSLPVQTISNCQQCFKEVSSGKSLDGTLSQRRQAQHDRMRAISCFKYQYLKIFSAPGRIVSDHVPGFLP</sequence>
<dbReference type="Proteomes" id="UP001590951">
    <property type="component" value="Unassembled WGS sequence"/>
</dbReference>
<proteinExistence type="predicted"/>
<keyword evidence="2" id="KW-1185">Reference proteome</keyword>
<evidence type="ECO:0000313" key="1">
    <source>
        <dbReference type="EMBL" id="KAL2057995.1"/>
    </source>
</evidence>